<evidence type="ECO:0000259" key="2">
    <source>
        <dbReference type="PROSITE" id="PS50109"/>
    </source>
</evidence>
<dbReference type="InterPro" id="IPR036890">
    <property type="entry name" value="HATPase_C_sf"/>
</dbReference>
<dbReference type="Proteomes" id="UP000494245">
    <property type="component" value="Unassembled WGS sequence"/>
</dbReference>
<dbReference type="InterPro" id="IPR003594">
    <property type="entry name" value="HATPase_dom"/>
</dbReference>
<dbReference type="Gene3D" id="3.30.565.10">
    <property type="entry name" value="Histidine kinase-like ATPase, C-terminal domain"/>
    <property type="match status" value="1"/>
</dbReference>
<proteinExistence type="predicted"/>
<feature type="domain" description="Histidine kinase" evidence="2">
    <location>
        <begin position="64"/>
        <end position="280"/>
    </location>
</feature>
<reference evidence="3 4" key="2">
    <citation type="submission" date="2020-05" db="EMBL/GenBank/DDBJ databases">
        <title>Draft genome sequence of Desulfovibrio sp. strainFSS-1.</title>
        <authorList>
            <person name="Shimoshige H."/>
            <person name="Kobayashi H."/>
            <person name="Maekawa T."/>
        </authorList>
    </citation>
    <scope>NUCLEOTIDE SEQUENCE [LARGE SCALE GENOMIC DNA]</scope>
    <source>
        <strain evidence="3 4">SIID29052-01</strain>
    </source>
</reference>
<evidence type="ECO:0000313" key="3">
    <source>
        <dbReference type="EMBL" id="GFK92211.1"/>
    </source>
</evidence>
<dbReference type="PANTHER" id="PTHR43547:SF2">
    <property type="entry name" value="HYBRID SIGNAL TRANSDUCTION HISTIDINE KINASE C"/>
    <property type="match status" value="1"/>
</dbReference>
<dbReference type="EMBL" id="BLTE01000001">
    <property type="protein sequence ID" value="GFK92211.1"/>
    <property type="molecule type" value="Genomic_DNA"/>
</dbReference>
<dbReference type="SMART" id="SM00387">
    <property type="entry name" value="HATPase_c"/>
    <property type="match status" value="1"/>
</dbReference>
<dbReference type="AlphaFoldDB" id="A0A6V8LNX3"/>
<dbReference type="InterPro" id="IPR005467">
    <property type="entry name" value="His_kinase_dom"/>
</dbReference>
<gene>
    <name evidence="3" type="primary">walK_1</name>
    <name evidence="3" type="ORF">NNJEOMEG_00033</name>
</gene>
<name>A0A6V8LNX3_9BACT</name>
<dbReference type="EC" id="2.7.13.3" evidence="3"/>
<dbReference type="SUPFAM" id="SSF55874">
    <property type="entry name" value="ATPase domain of HSP90 chaperone/DNA topoisomerase II/histidine kinase"/>
    <property type="match status" value="1"/>
</dbReference>
<dbReference type="PROSITE" id="PS50109">
    <property type="entry name" value="HIS_KIN"/>
    <property type="match status" value="1"/>
</dbReference>
<keyword evidence="3" id="KW-0808">Transferase</keyword>
<evidence type="ECO:0000313" key="4">
    <source>
        <dbReference type="Proteomes" id="UP000494245"/>
    </source>
</evidence>
<reference evidence="3 4" key="1">
    <citation type="submission" date="2020-04" db="EMBL/GenBank/DDBJ databases">
        <authorList>
            <consortium name="Desulfovibrio sp. FSS-1 genome sequencing consortium"/>
            <person name="Shimoshige H."/>
            <person name="Kobayashi H."/>
            <person name="Maekawa T."/>
        </authorList>
    </citation>
    <scope>NUCLEOTIDE SEQUENCE [LARGE SCALE GENOMIC DNA]</scope>
    <source>
        <strain evidence="3 4">SIID29052-01</strain>
    </source>
</reference>
<evidence type="ECO:0000256" key="1">
    <source>
        <dbReference type="ARBA" id="ARBA00022553"/>
    </source>
</evidence>
<dbReference type="Pfam" id="PF02518">
    <property type="entry name" value="HATPase_c"/>
    <property type="match status" value="1"/>
</dbReference>
<accession>A0A6V8LNX3</accession>
<dbReference type="GO" id="GO:0000155">
    <property type="term" value="F:phosphorelay sensor kinase activity"/>
    <property type="evidence" value="ECO:0007669"/>
    <property type="project" value="TreeGrafter"/>
</dbReference>
<keyword evidence="1" id="KW-0597">Phosphoprotein</keyword>
<sequence>MDAELARLTNEALLTELESSKNIIKTLENALAESASIFSKAREAELVIEYLREKLRDKDVKEHVMCHDIRNSIAPLVQIPEVIIEDVTLSEEQAGLLSSLKISAQRALRILDIHLLSANISRGVLNCKMHKVDMYSIVIGVAGHMESTAKLKNVSIRTTCSMPNNSQECYIPCMCNEDIMFSVLSNIILNAIEASPNNSEVCVTIKSNEVQEVSVSNTGEVPDSIRSVFFDKYVTSGKASGTGIGTYSAKLFTEAQGGNIFLDTSKSGLTTVTLMFPKPSVEKD</sequence>
<dbReference type="RefSeq" id="WP_173080140.1">
    <property type="nucleotide sequence ID" value="NZ_BLTE01000001.1"/>
</dbReference>
<keyword evidence="3" id="KW-0418">Kinase</keyword>
<comment type="caution">
    <text evidence="3">The sequence shown here is derived from an EMBL/GenBank/DDBJ whole genome shotgun (WGS) entry which is preliminary data.</text>
</comment>
<keyword evidence="4" id="KW-1185">Reference proteome</keyword>
<dbReference type="PANTHER" id="PTHR43547">
    <property type="entry name" value="TWO-COMPONENT HISTIDINE KINASE"/>
    <property type="match status" value="1"/>
</dbReference>
<protein>
    <submittedName>
        <fullName evidence="3">Sensor histidine kinase WalK</fullName>
        <ecNumber evidence="3">2.7.13.3</ecNumber>
    </submittedName>
</protein>
<organism evidence="3 4">
    <name type="scientific">Fundidesulfovibrio magnetotacticus</name>
    <dbReference type="NCBI Taxonomy" id="2730080"/>
    <lineage>
        <taxon>Bacteria</taxon>
        <taxon>Pseudomonadati</taxon>
        <taxon>Thermodesulfobacteriota</taxon>
        <taxon>Desulfovibrionia</taxon>
        <taxon>Desulfovibrionales</taxon>
        <taxon>Desulfovibrionaceae</taxon>
        <taxon>Fundidesulfovibrio</taxon>
    </lineage>
</organism>